<evidence type="ECO:0000256" key="1">
    <source>
        <dbReference type="SAM" id="SignalP"/>
    </source>
</evidence>
<gene>
    <name evidence="2" type="ORF">SAMN04489864_109139</name>
</gene>
<sequence>MKTLIYILLISLSYSCWAQKPLKVGRYELDGKTFVVKKFNNGVRTRLSIFVGTEVEPQNKSYPPPKNKYASPPVKRDIHFDTALVKEIVLKTLGKKRARFKEKKAFLSLSLTFKKDGKLEDAFYALYNDFNVTLEEIADIDKKLKAGAIKATFTGIEYLDYQFIHYNGFDVFF</sequence>
<reference evidence="2 3" key="1">
    <citation type="submission" date="2016-10" db="EMBL/GenBank/DDBJ databases">
        <authorList>
            <person name="de Groot N.N."/>
        </authorList>
    </citation>
    <scope>NUCLEOTIDE SEQUENCE [LARGE SCALE GENOMIC DNA]</scope>
    <source>
        <strain evidence="2 3">DSM 18684</strain>
    </source>
</reference>
<organism evidence="2 3">
    <name type="scientific">Pedobacter insulae</name>
    <dbReference type="NCBI Taxonomy" id="414048"/>
    <lineage>
        <taxon>Bacteria</taxon>
        <taxon>Pseudomonadati</taxon>
        <taxon>Bacteroidota</taxon>
        <taxon>Sphingobacteriia</taxon>
        <taxon>Sphingobacteriales</taxon>
        <taxon>Sphingobacteriaceae</taxon>
        <taxon>Pedobacter</taxon>
    </lineage>
</organism>
<proteinExistence type="predicted"/>
<evidence type="ECO:0000313" key="2">
    <source>
        <dbReference type="EMBL" id="SFH35247.1"/>
    </source>
</evidence>
<protein>
    <submittedName>
        <fullName evidence="2">Uncharacterized protein</fullName>
    </submittedName>
</protein>
<dbReference type="EMBL" id="FOPP01000009">
    <property type="protein sequence ID" value="SFH35247.1"/>
    <property type="molecule type" value="Genomic_DNA"/>
</dbReference>
<dbReference type="AlphaFoldDB" id="A0A1I2ZBP0"/>
<keyword evidence="3" id="KW-1185">Reference proteome</keyword>
<evidence type="ECO:0000313" key="3">
    <source>
        <dbReference type="Proteomes" id="UP000199666"/>
    </source>
</evidence>
<dbReference type="Proteomes" id="UP000199666">
    <property type="component" value="Unassembled WGS sequence"/>
</dbReference>
<feature type="signal peptide" evidence="1">
    <location>
        <begin position="1"/>
        <end position="18"/>
    </location>
</feature>
<dbReference type="PROSITE" id="PS51257">
    <property type="entry name" value="PROKAR_LIPOPROTEIN"/>
    <property type="match status" value="1"/>
</dbReference>
<dbReference type="RefSeq" id="WP_090996133.1">
    <property type="nucleotide sequence ID" value="NZ_FOPP01000009.1"/>
</dbReference>
<accession>A0A1I2ZBP0</accession>
<dbReference type="OrthoDB" id="776532at2"/>
<dbReference type="STRING" id="414048.SAMN04489864_109139"/>
<name>A0A1I2ZBP0_9SPHI</name>
<keyword evidence="1" id="KW-0732">Signal</keyword>
<feature type="chain" id="PRO_5011681543" evidence="1">
    <location>
        <begin position="19"/>
        <end position="173"/>
    </location>
</feature>